<accession>A0A430KM63</accession>
<dbReference type="GO" id="GO:0004803">
    <property type="term" value="F:transposase activity"/>
    <property type="evidence" value="ECO:0007669"/>
    <property type="project" value="InterPro"/>
</dbReference>
<organism evidence="2 3">
    <name type="scientific">Amphritea opalescens</name>
    <dbReference type="NCBI Taxonomy" id="2490544"/>
    <lineage>
        <taxon>Bacteria</taxon>
        <taxon>Pseudomonadati</taxon>
        <taxon>Pseudomonadota</taxon>
        <taxon>Gammaproteobacteria</taxon>
        <taxon>Oceanospirillales</taxon>
        <taxon>Oceanospirillaceae</taxon>
        <taxon>Amphritea</taxon>
    </lineage>
</organism>
<sequence length="326" mass="37663">MTRPRQELVSLQNTPYYHVVSRCVRRSYLCGADPISGKNYDHRRQWIEDRIRILSSLFAIDVCAYAVMSNHHHLVIKICPDQAQSWTDMDVANRWTSLFKGPLLVRKWISGESLSAAEIETVSQIIEVYRERLSSLSWFMKCLNEPIARQANQEDQCTGHFWESRFKSQALLSEEALLSCMAYVDLNPIRSEMAETPEDSAHTSIKERINPAFDLNGAILSQQEQKTLQHFDYPIKPLAPLKESIKSNAQTDISCCLKDYLELVDNTGRTVQKDKRGAIPLHHPSILERLRLDSQNWLRNATEFEQLYPKKFAARRQAKQRSKQIA</sequence>
<dbReference type="GO" id="GO:0006313">
    <property type="term" value="P:DNA transposition"/>
    <property type="evidence" value="ECO:0007669"/>
    <property type="project" value="InterPro"/>
</dbReference>
<dbReference type="OrthoDB" id="9814067at2"/>
<keyword evidence="3" id="KW-1185">Reference proteome</keyword>
<dbReference type="SUPFAM" id="SSF143422">
    <property type="entry name" value="Transposase IS200-like"/>
    <property type="match status" value="1"/>
</dbReference>
<dbReference type="GO" id="GO:0003677">
    <property type="term" value="F:DNA binding"/>
    <property type="evidence" value="ECO:0007669"/>
    <property type="project" value="InterPro"/>
</dbReference>
<dbReference type="Proteomes" id="UP000283087">
    <property type="component" value="Unassembled WGS sequence"/>
</dbReference>
<protein>
    <submittedName>
        <fullName evidence="2">Transposase</fullName>
    </submittedName>
</protein>
<dbReference type="AlphaFoldDB" id="A0A430KM63"/>
<dbReference type="SMART" id="SM01321">
    <property type="entry name" value="Y1_Tnp"/>
    <property type="match status" value="1"/>
</dbReference>
<name>A0A430KM63_9GAMM</name>
<evidence type="ECO:0000313" key="3">
    <source>
        <dbReference type="Proteomes" id="UP000283087"/>
    </source>
</evidence>
<feature type="domain" description="Transposase IS200-like" evidence="1">
    <location>
        <begin position="14"/>
        <end position="187"/>
    </location>
</feature>
<dbReference type="InterPro" id="IPR002686">
    <property type="entry name" value="Transposase_17"/>
</dbReference>
<dbReference type="InterPro" id="IPR036515">
    <property type="entry name" value="Transposase_17_sf"/>
</dbReference>
<dbReference type="Gene3D" id="3.30.70.1290">
    <property type="entry name" value="Transposase IS200-like"/>
    <property type="match status" value="1"/>
</dbReference>
<dbReference type="RefSeq" id="WP_126159769.1">
    <property type="nucleotide sequence ID" value="NZ_RQXW01000020.1"/>
</dbReference>
<evidence type="ECO:0000313" key="2">
    <source>
        <dbReference type="EMBL" id="RTE64567.1"/>
    </source>
</evidence>
<proteinExistence type="predicted"/>
<evidence type="ECO:0000259" key="1">
    <source>
        <dbReference type="SMART" id="SM01321"/>
    </source>
</evidence>
<reference evidence="2 3" key="1">
    <citation type="submission" date="2018-11" db="EMBL/GenBank/DDBJ databases">
        <title>The draft genome sequence of Amphritea opalescens ANRC-JH13T.</title>
        <authorList>
            <person name="Fang Z."/>
            <person name="Zhang Y."/>
            <person name="Han X."/>
        </authorList>
    </citation>
    <scope>NUCLEOTIDE SEQUENCE [LARGE SCALE GENOMIC DNA]</scope>
    <source>
        <strain evidence="2 3">ANRC-JH13</strain>
    </source>
</reference>
<gene>
    <name evidence="2" type="ORF">EH243_16520</name>
</gene>
<dbReference type="PANTHER" id="PTHR34322:SF2">
    <property type="entry name" value="TRANSPOSASE IS200-LIKE DOMAIN-CONTAINING PROTEIN"/>
    <property type="match status" value="1"/>
</dbReference>
<dbReference type="PANTHER" id="PTHR34322">
    <property type="entry name" value="TRANSPOSASE, Y1_TNP DOMAIN-CONTAINING"/>
    <property type="match status" value="1"/>
</dbReference>
<dbReference type="EMBL" id="RQXW01000020">
    <property type="protein sequence ID" value="RTE64567.1"/>
    <property type="molecule type" value="Genomic_DNA"/>
</dbReference>
<comment type="caution">
    <text evidence="2">The sequence shown here is derived from an EMBL/GenBank/DDBJ whole genome shotgun (WGS) entry which is preliminary data.</text>
</comment>